<feature type="compositionally biased region" description="Polar residues" evidence="5">
    <location>
        <begin position="746"/>
        <end position="760"/>
    </location>
</feature>
<dbReference type="InterPro" id="IPR012677">
    <property type="entry name" value="Nucleotide-bd_a/b_plait_sf"/>
</dbReference>
<dbReference type="InterPro" id="IPR035979">
    <property type="entry name" value="RBD_domain_sf"/>
</dbReference>
<dbReference type="InterPro" id="IPR039722">
    <property type="entry name" value="Upf3"/>
</dbReference>
<dbReference type="Pfam" id="PF03467">
    <property type="entry name" value="Smg4_UPF3"/>
    <property type="match status" value="1"/>
</dbReference>
<evidence type="ECO:0000256" key="2">
    <source>
        <dbReference type="ARBA" id="ARBA00005991"/>
    </source>
</evidence>
<dbReference type="InParanoid" id="A0A482XCV8"/>
<dbReference type="GO" id="GO:0005737">
    <property type="term" value="C:cytoplasm"/>
    <property type="evidence" value="ECO:0007669"/>
    <property type="project" value="TreeGrafter"/>
</dbReference>
<dbReference type="GO" id="GO:0003729">
    <property type="term" value="F:mRNA binding"/>
    <property type="evidence" value="ECO:0007669"/>
    <property type="project" value="TreeGrafter"/>
</dbReference>
<feature type="region of interest" description="Disordered" evidence="5">
    <location>
        <begin position="218"/>
        <end position="760"/>
    </location>
</feature>
<evidence type="ECO:0000256" key="3">
    <source>
        <dbReference type="ARBA" id="ARBA00023161"/>
    </source>
</evidence>
<dbReference type="GO" id="GO:0000184">
    <property type="term" value="P:nuclear-transcribed mRNA catabolic process, nonsense-mediated decay"/>
    <property type="evidence" value="ECO:0007669"/>
    <property type="project" value="UniProtKB-KW"/>
</dbReference>
<feature type="compositionally biased region" description="Basic and acidic residues" evidence="5">
    <location>
        <begin position="259"/>
        <end position="269"/>
    </location>
</feature>
<gene>
    <name evidence="7" type="ORF">LSTR_LSTR001631</name>
</gene>
<accession>A0A482XCV8</accession>
<feature type="domain" description="UPF3" evidence="6">
    <location>
        <begin position="50"/>
        <end position="212"/>
    </location>
</feature>
<evidence type="ECO:0000313" key="8">
    <source>
        <dbReference type="Proteomes" id="UP000291343"/>
    </source>
</evidence>
<dbReference type="GO" id="GO:0005730">
    <property type="term" value="C:nucleolus"/>
    <property type="evidence" value="ECO:0007669"/>
    <property type="project" value="TreeGrafter"/>
</dbReference>
<feature type="compositionally biased region" description="Basic and acidic residues" evidence="5">
    <location>
        <begin position="664"/>
        <end position="689"/>
    </location>
</feature>
<dbReference type="STRING" id="195883.A0A482XCV8"/>
<dbReference type="Gene3D" id="3.30.70.330">
    <property type="match status" value="1"/>
</dbReference>
<keyword evidence="3" id="KW-0866">Nonsense-mediated mRNA decay</keyword>
<sequence>MELSNNKAEEVVVKAKEGESSKGEKDSKTKSKDNKSSEPAMKKGKEFKPPTKVVVRRLPPSMTEEEFLQQVDPLPPVDFMYYVQADNSLAPNNFCRAYLNFVNQADIFIFTQKFDNYVFVDSKGMEYPAVVEFAPFQRIPKQRPNKKKDTKSGTLASDPFYISFLEKLETEAQEMSTANNNAKQHFFETNVDTSEVTKVSSTPLLDFLHNKYQERRRVKEEKRKKDLERKKAKDEIKKAAKKDEDSPPTVKVLHGNAAGKDRLKDKENSRPASNKKRNDERVKEGKVRVGKSYQDEKQKQLEKREEQKRKFGLGKSHKSSNDDKKEDDLVTKDNEDNKDGEEDDNENGSKPTDKVQEDRKDSNNSEKSTSSQKKQYTSGQAYQEYQEAQRAKRDEERRRYREERALKRKEERLRNKKAAAAEKKPHDNTDRYKDRGGSGSFKGPPSNSYNTDRKTKTSNSSRSEDGSDGRRHIEKTTESTKDSDKKVEESSGSNLASNKDKDCHSSNRLDSKSDTNDKDVEETSIEGCKRDASIEADADETTSTKSEVERLSAVDLENDNERTDPEGENTPEESDRKTAGVSNDDMKNTASDTERGIDEENQTPKKVTGFVSNEDKKEECIKRRNSLEMYKDGKDENSEKHKRRESGRRNSLESGDQNVALKSLQERSDQGKESGDSKERLKDQGDDPRTKRRIRNKDRPSIEIYRPGMGRFSKQRLERDKVGSSTEVDSPSPSPSPTPIPKLRHSNSNSSSQGRATSSS</sequence>
<dbReference type="PANTHER" id="PTHR13112">
    <property type="entry name" value="UPF3 REGULATOR OF NONSENSE TRANSCRIPTS-LIKE PROTEIN"/>
    <property type="match status" value="1"/>
</dbReference>
<dbReference type="PANTHER" id="PTHR13112:SF0">
    <property type="entry name" value="FI21285P1"/>
    <property type="match status" value="1"/>
</dbReference>
<comment type="caution">
    <text evidence="7">The sequence shown here is derived from an EMBL/GenBank/DDBJ whole genome shotgun (WGS) entry which is preliminary data.</text>
</comment>
<feature type="compositionally biased region" description="Basic and acidic residues" evidence="5">
    <location>
        <begin position="351"/>
        <end position="364"/>
    </location>
</feature>
<feature type="compositionally biased region" description="Basic and acidic residues" evidence="5">
    <location>
        <begin position="218"/>
        <end position="245"/>
    </location>
</feature>
<comment type="subcellular location">
    <subcellularLocation>
        <location evidence="1">Nucleus</location>
    </subcellularLocation>
</comment>
<comment type="similarity">
    <text evidence="2">Belongs to the RENT3 family.</text>
</comment>
<evidence type="ECO:0000256" key="4">
    <source>
        <dbReference type="ARBA" id="ARBA00023242"/>
    </source>
</evidence>
<feature type="compositionally biased region" description="Basic and acidic residues" evidence="5">
    <location>
        <begin position="573"/>
        <end position="598"/>
    </location>
</feature>
<feature type="compositionally biased region" description="Basic and acidic residues" evidence="5">
    <location>
        <begin position="387"/>
        <end position="436"/>
    </location>
</feature>
<feature type="compositionally biased region" description="Basic and acidic residues" evidence="5">
    <location>
        <begin position="319"/>
        <end position="337"/>
    </location>
</feature>
<keyword evidence="8" id="KW-1185">Reference proteome</keyword>
<organism evidence="7 8">
    <name type="scientific">Laodelphax striatellus</name>
    <name type="common">Small brown planthopper</name>
    <name type="synonym">Delphax striatella</name>
    <dbReference type="NCBI Taxonomy" id="195883"/>
    <lineage>
        <taxon>Eukaryota</taxon>
        <taxon>Metazoa</taxon>
        <taxon>Ecdysozoa</taxon>
        <taxon>Arthropoda</taxon>
        <taxon>Hexapoda</taxon>
        <taxon>Insecta</taxon>
        <taxon>Pterygota</taxon>
        <taxon>Neoptera</taxon>
        <taxon>Paraneoptera</taxon>
        <taxon>Hemiptera</taxon>
        <taxon>Auchenorrhyncha</taxon>
        <taxon>Fulgoroidea</taxon>
        <taxon>Delphacidae</taxon>
        <taxon>Criomorphinae</taxon>
        <taxon>Laodelphax</taxon>
    </lineage>
</organism>
<feature type="compositionally biased region" description="Basic and acidic residues" evidence="5">
    <location>
        <begin position="7"/>
        <end position="49"/>
    </location>
</feature>
<evidence type="ECO:0000256" key="5">
    <source>
        <dbReference type="SAM" id="MobiDB-lite"/>
    </source>
</evidence>
<evidence type="ECO:0000313" key="7">
    <source>
        <dbReference type="EMBL" id="RZF43370.1"/>
    </source>
</evidence>
<feature type="region of interest" description="Disordered" evidence="5">
    <location>
        <begin position="1"/>
        <end position="50"/>
    </location>
</feature>
<dbReference type="InterPro" id="IPR005120">
    <property type="entry name" value="UPF3_dom"/>
</dbReference>
<dbReference type="EMBL" id="QKKF02012754">
    <property type="protein sequence ID" value="RZF43370.1"/>
    <property type="molecule type" value="Genomic_DNA"/>
</dbReference>
<evidence type="ECO:0000256" key="1">
    <source>
        <dbReference type="ARBA" id="ARBA00004123"/>
    </source>
</evidence>
<dbReference type="CDD" id="cd12455">
    <property type="entry name" value="RRM_like_Smg4_UPF3"/>
    <property type="match status" value="1"/>
</dbReference>
<feature type="compositionally biased region" description="Basic and acidic residues" evidence="5">
    <location>
        <begin position="462"/>
        <end position="489"/>
    </location>
</feature>
<evidence type="ECO:0000259" key="6">
    <source>
        <dbReference type="Pfam" id="PF03467"/>
    </source>
</evidence>
<feature type="compositionally biased region" description="Basic and acidic residues" evidence="5">
    <location>
        <begin position="276"/>
        <end position="309"/>
    </location>
</feature>
<keyword evidence="4" id="KW-0539">Nucleus</keyword>
<proteinExistence type="inferred from homology"/>
<feature type="compositionally biased region" description="Basic and acidic residues" evidence="5">
    <location>
        <begin position="613"/>
        <end position="639"/>
    </location>
</feature>
<feature type="compositionally biased region" description="Low complexity" evidence="5">
    <location>
        <begin position="365"/>
        <end position="386"/>
    </location>
</feature>
<dbReference type="GO" id="GO:0045727">
    <property type="term" value="P:positive regulation of translation"/>
    <property type="evidence" value="ECO:0007669"/>
    <property type="project" value="TreeGrafter"/>
</dbReference>
<name>A0A482XCV8_LAOST</name>
<dbReference type="Proteomes" id="UP000291343">
    <property type="component" value="Unassembled WGS sequence"/>
</dbReference>
<dbReference type="SMR" id="A0A482XCV8"/>
<dbReference type="OrthoDB" id="18087at2759"/>
<dbReference type="AlphaFoldDB" id="A0A482XCV8"/>
<protein>
    <recommendedName>
        <fullName evidence="6">UPF3 domain-containing protein</fullName>
    </recommendedName>
</protein>
<reference evidence="7 8" key="1">
    <citation type="journal article" date="2017" name="Gigascience">
        <title>Genome sequence of the small brown planthopper, Laodelphax striatellus.</title>
        <authorList>
            <person name="Zhu J."/>
            <person name="Jiang F."/>
            <person name="Wang X."/>
            <person name="Yang P."/>
            <person name="Bao Y."/>
            <person name="Zhao W."/>
            <person name="Wang W."/>
            <person name="Lu H."/>
            <person name="Wang Q."/>
            <person name="Cui N."/>
            <person name="Li J."/>
            <person name="Chen X."/>
            <person name="Luo L."/>
            <person name="Yu J."/>
            <person name="Kang L."/>
            <person name="Cui F."/>
        </authorList>
    </citation>
    <scope>NUCLEOTIDE SEQUENCE [LARGE SCALE GENOMIC DNA]</scope>
    <source>
        <strain evidence="7">Lst14</strain>
    </source>
</reference>
<dbReference type="SUPFAM" id="SSF54928">
    <property type="entry name" value="RNA-binding domain, RBD"/>
    <property type="match status" value="1"/>
</dbReference>
<feature type="compositionally biased region" description="Basic and acidic residues" evidence="5">
    <location>
        <begin position="498"/>
        <end position="518"/>
    </location>
</feature>
<dbReference type="FunFam" id="3.30.70.330:FF:000717">
    <property type="entry name" value="regulator of nonsense transcripts 3B"/>
    <property type="match status" value="1"/>
</dbReference>